<keyword evidence="3" id="KW-1185">Reference proteome</keyword>
<dbReference type="RefSeq" id="WP_248948962.1">
    <property type="nucleotide sequence ID" value="NZ_JAKILB010000002.1"/>
</dbReference>
<reference evidence="2" key="1">
    <citation type="submission" date="2022-01" db="EMBL/GenBank/DDBJ databases">
        <title>Whole genome-based taxonomy of the Shewanellaceae.</title>
        <authorList>
            <person name="Martin-Rodriguez A.J."/>
        </authorList>
    </citation>
    <scope>NUCLEOTIDE SEQUENCE</scope>
    <source>
        <strain evidence="2">KCTC 23973</strain>
    </source>
</reference>
<protein>
    <recommendedName>
        <fullName evidence="1">Immunity MXAN-0049 protein domain-containing protein</fullName>
    </recommendedName>
</protein>
<proteinExistence type="predicted"/>
<dbReference type="InterPro" id="IPR012433">
    <property type="entry name" value="Imm11"/>
</dbReference>
<comment type="caution">
    <text evidence="2">The sequence shown here is derived from an EMBL/GenBank/DDBJ whole genome shotgun (WGS) entry which is preliminary data.</text>
</comment>
<sequence length="188" mass="21899">MSEYFFAIENMDIPFYDFPDEFSGAVPTNMFTQPAEPVPLVIKFTGDDVNQLADIFLVPGLSIKQSLFQQLEFNDIYATNWVQINLFDQGQHLYQMLQVENEIKAIDREQSEFDFYDEFNGGEFISGMNKLVLNQDLLKQIPLQQRLIFRDIGWKDQLFFHKSIVDAIMQHQPKGIEFIAADGYNEFS</sequence>
<dbReference type="Proteomes" id="UP001139293">
    <property type="component" value="Unassembled WGS sequence"/>
</dbReference>
<dbReference type="AlphaFoldDB" id="A0A9X1ZHC5"/>
<dbReference type="EMBL" id="JAKILB010000002">
    <property type="protein sequence ID" value="MCL1137848.1"/>
    <property type="molecule type" value="Genomic_DNA"/>
</dbReference>
<organism evidence="2 3">
    <name type="scientific">Shewanella pneumatophori</name>
    <dbReference type="NCBI Taxonomy" id="314092"/>
    <lineage>
        <taxon>Bacteria</taxon>
        <taxon>Pseudomonadati</taxon>
        <taxon>Pseudomonadota</taxon>
        <taxon>Gammaproteobacteria</taxon>
        <taxon>Alteromonadales</taxon>
        <taxon>Shewanellaceae</taxon>
        <taxon>Shewanella</taxon>
    </lineage>
</organism>
<accession>A0A9X1ZHC5</accession>
<feature type="domain" description="Immunity MXAN-0049 protein" evidence="1">
    <location>
        <begin position="93"/>
        <end position="181"/>
    </location>
</feature>
<name>A0A9X1ZHC5_9GAMM</name>
<dbReference type="Pfam" id="PF07791">
    <property type="entry name" value="Imm11"/>
    <property type="match status" value="1"/>
</dbReference>
<evidence type="ECO:0000313" key="2">
    <source>
        <dbReference type="EMBL" id="MCL1137848.1"/>
    </source>
</evidence>
<evidence type="ECO:0000313" key="3">
    <source>
        <dbReference type="Proteomes" id="UP001139293"/>
    </source>
</evidence>
<gene>
    <name evidence="2" type="ORF">L2740_04705</name>
</gene>
<evidence type="ECO:0000259" key="1">
    <source>
        <dbReference type="Pfam" id="PF07791"/>
    </source>
</evidence>